<proteinExistence type="predicted"/>
<dbReference type="InterPro" id="IPR021145">
    <property type="entry name" value="Portal_protein_SPP1_Gp6-like"/>
</dbReference>
<sequence>MDIKEILQLEFDKVLDKLCVEKDGHKKKDVEQFIKEYTGDHEILKRPKKKITIQKDPVKYKYIDRARLPITLQQKIVSFASGFLFGSPIKYVLNDEKYNDEYNKMDKVFRDNKTQYFNRKLARTVMSETRAAEYWFPVKREGSVMLRVALWSKSNGDELYPHFDDMGDLDAFTRRYTTSEENKTVLHADVYTANMTYLGVKKDNAEWQVTNEPNPVGKIRVVYYEKDYPEWYLVQRLIDRAEMLISVHADTNDYYGDPMLKVFGEYGGGIEKADDGKAFFFTSQGTDGSGKPVYGDADYLVWESMPESKKMELENLLRLIYSLTSTPDLSFDNVKGIGAISGVAIRMMMTDAKLKGLMNQEIFGEGLLRRFNLLKHMMTVLKMLSGVEDMEAEVMFSDPLPVDYTEMVESLVTASGGESIMTKETAVRLNPFVQDTDAELQRMEEQDAEATHEPVENFLMQPGGETLGAFTAQ</sequence>
<dbReference type="AlphaFoldDB" id="A0A6M3L929"/>
<organism evidence="1">
    <name type="scientific">viral metagenome</name>
    <dbReference type="NCBI Taxonomy" id="1070528"/>
    <lineage>
        <taxon>unclassified sequences</taxon>
        <taxon>metagenomes</taxon>
        <taxon>organismal metagenomes</taxon>
    </lineage>
</organism>
<dbReference type="EMBL" id="MT142902">
    <property type="protein sequence ID" value="QJA90282.1"/>
    <property type="molecule type" value="Genomic_DNA"/>
</dbReference>
<accession>A0A6M3L929</accession>
<dbReference type="Pfam" id="PF05133">
    <property type="entry name" value="SPP1_portal"/>
    <property type="match status" value="1"/>
</dbReference>
<evidence type="ECO:0000313" key="1">
    <source>
        <dbReference type="EMBL" id="QJA90282.1"/>
    </source>
</evidence>
<name>A0A6M3L929_9ZZZZ</name>
<gene>
    <name evidence="1" type="ORF">MM415B02408_0014</name>
</gene>
<reference evidence="1" key="1">
    <citation type="submission" date="2020-03" db="EMBL/GenBank/DDBJ databases">
        <title>The deep terrestrial virosphere.</title>
        <authorList>
            <person name="Holmfeldt K."/>
            <person name="Nilsson E."/>
            <person name="Simone D."/>
            <person name="Lopez-Fernandez M."/>
            <person name="Wu X."/>
            <person name="de Brujin I."/>
            <person name="Lundin D."/>
            <person name="Andersson A."/>
            <person name="Bertilsson S."/>
            <person name="Dopson M."/>
        </authorList>
    </citation>
    <scope>NUCLEOTIDE SEQUENCE</scope>
    <source>
        <strain evidence="1">MM415B02408</strain>
    </source>
</reference>
<protein>
    <submittedName>
        <fullName evidence="1">Putative portal protein</fullName>
    </submittedName>
</protein>